<organism evidence="1">
    <name type="scientific">marine metagenome</name>
    <dbReference type="NCBI Taxonomy" id="408172"/>
    <lineage>
        <taxon>unclassified sequences</taxon>
        <taxon>metagenomes</taxon>
        <taxon>ecological metagenomes</taxon>
    </lineage>
</organism>
<accession>A0A382K0P9</accession>
<dbReference type="InterPro" id="IPR056209">
    <property type="entry name" value="SU10_adaptor"/>
</dbReference>
<feature type="non-terminal residue" evidence="1">
    <location>
        <position position="236"/>
    </location>
</feature>
<sequence length="236" mass="26067">MALTLEELRDRLRFRLGDPSGNFISKEVVYSGGSATDEEAKVINDSARKLTADLYRNGVSMLTGRKKLAIEPNKREYALPEDLLGVQECFWEDSTTRYEIKQRPLQSFRDLNSTDIQPRYFDVFGQTAEIINARVCNDTNDSATVATIDVSSAGDYQANFDTGSMVTGRDKIFNLSDGSSGTITTTALTSMTASAGLTGGKTNTFRPNDRIQIERAEKTLSLFHINPLVSDSSYTT</sequence>
<evidence type="ECO:0000313" key="1">
    <source>
        <dbReference type="EMBL" id="SVC18030.1"/>
    </source>
</evidence>
<gene>
    <name evidence="1" type="ORF">METZ01_LOCUS270884</name>
</gene>
<proteinExistence type="predicted"/>
<dbReference type="AlphaFoldDB" id="A0A382K0P9"/>
<name>A0A382K0P9_9ZZZZ</name>
<reference evidence="1" key="1">
    <citation type="submission" date="2018-05" db="EMBL/GenBank/DDBJ databases">
        <authorList>
            <person name="Lanie J.A."/>
            <person name="Ng W.-L."/>
            <person name="Kazmierczak K.M."/>
            <person name="Andrzejewski T.M."/>
            <person name="Davidsen T.M."/>
            <person name="Wayne K.J."/>
            <person name="Tettelin H."/>
            <person name="Glass J.I."/>
            <person name="Rusch D."/>
            <person name="Podicherti R."/>
            <person name="Tsui H.-C.T."/>
            <person name="Winkler M.E."/>
        </authorList>
    </citation>
    <scope>NUCLEOTIDE SEQUENCE</scope>
</reference>
<protein>
    <submittedName>
        <fullName evidence="1">Uncharacterized protein</fullName>
    </submittedName>
</protein>
<dbReference type="EMBL" id="UINC01077685">
    <property type="protein sequence ID" value="SVC18030.1"/>
    <property type="molecule type" value="Genomic_DNA"/>
</dbReference>
<dbReference type="Pfam" id="PF24175">
    <property type="entry name" value="SU10_adaptor"/>
    <property type="match status" value="1"/>
</dbReference>